<feature type="domain" description="GGDEF" evidence="2">
    <location>
        <begin position="309"/>
        <end position="444"/>
    </location>
</feature>
<dbReference type="Gene3D" id="3.30.450.20">
    <property type="entry name" value="PAS domain"/>
    <property type="match status" value="1"/>
</dbReference>
<dbReference type="SMART" id="SM00267">
    <property type="entry name" value="GGDEF"/>
    <property type="match status" value="1"/>
</dbReference>
<keyword evidence="4" id="KW-1185">Reference proteome</keyword>
<dbReference type="InterPro" id="IPR029787">
    <property type="entry name" value="Nucleotide_cyclase"/>
</dbReference>
<dbReference type="NCBIfam" id="TIGR00254">
    <property type="entry name" value="GGDEF"/>
    <property type="match status" value="1"/>
</dbReference>
<evidence type="ECO:0000259" key="1">
    <source>
        <dbReference type="PROSITE" id="PS50883"/>
    </source>
</evidence>
<protein>
    <submittedName>
        <fullName evidence="3">GGDEF-domain containing protein</fullName>
    </submittedName>
</protein>
<accession>A0ABX5CQB6</accession>
<dbReference type="Pfam" id="PF00563">
    <property type="entry name" value="EAL"/>
    <property type="match status" value="1"/>
</dbReference>
<evidence type="ECO:0000313" key="4">
    <source>
        <dbReference type="Proteomes" id="UP000239539"/>
    </source>
</evidence>
<dbReference type="Proteomes" id="UP000239539">
    <property type="component" value="Unassembled WGS sequence"/>
</dbReference>
<sequence>MDIHLLNALGITNCALFKYTDSHELECLTPELPWLSQVVTLDANNNLEKQHIPSIFLDDFFLDANEVWKGCNSFSLSSGFWTEQNGSHLLRLEALAINSESGARYLVVKNVEEQFDEKRRTLQAARELLLSHHEIVGQHEYIRHKLNNVLRKNTRLQKLVPPIQQAIHDLDTGVVILDNDGALVLDNKASHRLLYCNSSTPSSIRISELIKDIGAPPTFLPALVEKKTPWQGELFWQPVDEYKVWLQVTIHPVLQGDQLTHWVYLLTDITHIHGNGEGALIASGMDSLTKVANRNLFIDTVKRSVNEQSAFKLFLIDICGFKKINESLSYQSGDEILKTFALRLQSYVGNNGFIARIGSNEFALVKRSDTFRGHTSEDYAEELIKKLTQTYNVLNGSEPHLGVNVGIANFPSDCNSAESLLQCADIALQAAKYQGRNNVLIYSEALHKQHNASNELERQLRKAIEGNELTLFLQPIVNLATGKIIKCEALARWKTSSGEFIPPDVFIPLAEKSDLIFAFGEWLINEACEAIEAIKAANLDIRLAINISGRQVTDLALLTQIKNALDDHKLSGSSLSIELTESVFVESLDSVSILLNELRDMGITVSIDDFGTGFSSLVYLKKLPIDELKIDRSFVSELEENTEDQAIVQAILSLAHNLNIKIIAEGIETKQQQEFLKSHDCTYGQGYLYQRPVAISEFVSSAKKLR</sequence>
<evidence type="ECO:0000259" key="2">
    <source>
        <dbReference type="PROSITE" id="PS50887"/>
    </source>
</evidence>
<dbReference type="PANTHER" id="PTHR44757:SF2">
    <property type="entry name" value="BIOFILM ARCHITECTURE MAINTENANCE PROTEIN MBAA"/>
    <property type="match status" value="1"/>
</dbReference>
<dbReference type="InterPro" id="IPR052155">
    <property type="entry name" value="Biofilm_reg_signaling"/>
</dbReference>
<dbReference type="PROSITE" id="PS50887">
    <property type="entry name" value="GGDEF"/>
    <property type="match status" value="1"/>
</dbReference>
<evidence type="ECO:0000313" key="3">
    <source>
        <dbReference type="EMBL" id="PRO69749.1"/>
    </source>
</evidence>
<dbReference type="Gene3D" id="3.20.20.450">
    <property type="entry name" value="EAL domain"/>
    <property type="match status" value="1"/>
</dbReference>
<dbReference type="RefSeq" id="WP_105930335.1">
    <property type="nucleotide sequence ID" value="NZ_PVNO01000022.1"/>
</dbReference>
<reference evidence="4" key="1">
    <citation type="journal article" date="2020" name="Int. J. Syst. Evol. Microbiol.">
        <title>Alteromonas alba sp. nov., a marine bacterium isolated from the seawater of the West Pacific Ocean.</title>
        <authorList>
            <person name="Sun C."/>
            <person name="Wu Y.-H."/>
            <person name="Xamxidin M."/>
            <person name="Cheng H."/>
            <person name="Xu X.-W."/>
        </authorList>
    </citation>
    <scope>NUCLEOTIDE SEQUENCE [LARGE SCALE GENOMIC DNA]</scope>
    <source>
        <strain evidence="4">9a2</strain>
    </source>
</reference>
<organism evidence="3 4">
    <name type="scientific">Alteromonas gracilis</name>
    <dbReference type="NCBI Taxonomy" id="1479524"/>
    <lineage>
        <taxon>Bacteria</taxon>
        <taxon>Pseudomonadati</taxon>
        <taxon>Pseudomonadota</taxon>
        <taxon>Gammaproteobacteria</taxon>
        <taxon>Alteromonadales</taxon>
        <taxon>Alteromonadaceae</taxon>
        <taxon>Alteromonas/Salinimonas group</taxon>
        <taxon>Alteromonas</taxon>
    </lineage>
</organism>
<dbReference type="Gene3D" id="3.30.70.270">
    <property type="match status" value="1"/>
</dbReference>
<proteinExistence type="predicted"/>
<dbReference type="EMBL" id="PVNO01000022">
    <property type="protein sequence ID" value="PRO69749.1"/>
    <property type="molecule type" value="Genomic_DNA"/>
</dbReference>
<dbReference type="InterPro" id="IPR035919">
    <property type="entry name" value="EAL_sf"/>
</dbReference>
<dbReference type="CDD" id="cd01949">
    <property type="entry name" value="GGDEF"/>
    <property type="match status" value="1"/>
</dbReference>
<dbReference type="Pfam" id="PF00990">
    <property type="entry name" value="GGDEF"/>
    <property type="match status" value="1"/>
</dbReference>
<feature type="domain" description="EAL" evidence="1">
    <location>
        <begin position="453"/>
        <end position="706"/>
    </location>
</feature>
<dbReference type="SUPFAM" id="SSF55785">
    <property type="entry name" value="PYP-like sensor domain (PAS domain)"/>
    <property type="match status" value="1"/>
</dbReference>
<dbReference type="InterPro" id="IPR043128">
    <property type="entry name" value="Rev_trsase/Diguanyl_cyclase"/>
</dbReference>
<dbReference type="SUPFAM" id="SSF55073">
    <property type="entry name" value="Nucleotide cyclase"/>
    <property type="match status" value="1"/>
</dbReference>
<comment type="caution">
    <text evidence="3">The sequence shown here is derived from an EMBL/GenBank/DDBJ whole genome shotgun (WGS) entry which is preliminary data.</text>
</comment>
<dbReference type="SUPFAM" id="SSF141868">
    <property type="entry name" value="EAL domain-like"/>
    <property type="match status" value="1"/>
</dbReference>
<dbReference type="InterPro" id="IPR001633">
    <property type="entry name" value="EAL_dom"/>
</dbReference>
<dbReference type="CDD" id="cd01948">
    <property type="entry name" value="EAL"/>
    <property type="match status" value="1"/>
</dbReference>
<dbReference type="InterPro" id="IPR000160">
    <property type="entry name" value="GGDEF_dom"/>
</dbReference>
<gene>
    <name evidence="3" type="ORF">C6Y39_05660</name>
</gene>
<dbReference type="SMART" id="SM00052">
    <property type="entry name" value="EAL"/>
    <property type="match status" value="1"/>
</dbReference>
<name>A0ABX5CQB6_9ALTE</name>
<dbReference type="PANTHER" id="PTHR44757">
    <property type="entry name" value="DIGUANYLATE CYCLASE DGCP"/>
    <property type="match status" value="1"/>
</dbReference>
<dbReference type="InterPro" id="IPR035965">
    <property type="entry name" value="PAS-like_dom_sf"/>
</dbReference>
<dbReference type="PROSITE" id="PS50883">
    <property type="entry name" value="EAL"/>
    <property type="match status" value="1"/>
</dbReference>